<organism evidence="1 2">
    <name type="scientific">Pleurodeles waltl</name>
    <name type="common">Iberian ribbed newt</name>
    <dbReference type="NCBI Taxonomy" id="8319"/>
    <lineage>
        <taxon>Eukaryota</taxon>
        <taxon>Metazoa</taxon>
        <taxon>Chordata</taxon>
        <taxon>Craniata</taxon>
        <taxon>Vertebrata</taxon>
        <taxon>Euteleostomi</taxon>
        <taxon>Amphibia</taxon>
        <taxon>Batrachia</taxon>
        <taxon>Caudata</taxon>
        <taxon>Salamandroidea</taxon>
        <taxon>Salamandridae</taxon>
        <taxon>Pleurodelinae</taxon>
        <taxon>Pleurodeles</taxon>
    </lineage>
</organism>
<feature type="non-terminal residue" evidence="1">
    <location>
        <position position="1"/>
    </location>
</feature>
<feature type="non-terminal residue" evidence="1">
    <location>
        <position position="56"/>
    </location>
</feature>
<dbReference type="Proteomes" id="UP001066276">
    <property type="component" value="Chromosome 12"/>
</dbReference>
<reference evidence="1" key="1">
    <citation type="journal article" date="2022" name="bioRxiv">
        <title>Sequencing and chromosome-scale assembly of the giantPleurodeles waltlgenome.</title>
        <authorList>
            <person name="Brown T."/>
            <person name="Elewa A."/>
            <person name="Iarovenko S."/>
            <person name="Subramanian E."/>
            <person name="Araus A.J."/>
            <person name="Petzold A."/>
            <person name="Susuki M."/>
            <person name="Suzuki K.-i.T."/>
            <person name="Hayashi T."/>
            <person name="Toyoda A."/>
            <person name="Oliveira C."/>
            <person name="Osipova E."/>
            <person name="Leigh N.D."/>
            <person name="Simon A."/>
            <person name="Yun M.H."/>
        </authorList>
    </citation>
    <scope>NUCLEOTIDE SEQUENCE</scope>
    <source>
        <strain evidence="1">20211129_DDA</strain>
        <tissue evidence="1">Liver</tissue>
    </source>
</reference>
<name>A0AAV7L321_PLEWA</name>
<evidence type="ECO:0000313" key="2">
    <source>
        <dbReference type="Proteomes" id="UP001066276"/>
    </source>
</evidence>
<keyword evidence="2" id="KW-1185">Reference proteome</keyword>
<dbReference type="EMBL" id="JANPWB010000016">
    <property type="protein sequence ID" value="KAJ1085935.1"/>
    <property type="molecule type" value="Genomic_DNA"/>
</dbReference>
<proteinExistence type="predicted"/>
<gene>
    <name evidence="1" type="ORF">NDU88_006059</name>
</gene>
<accession>A0AAV7L321</accession>
<sequence>YDVCPPGCCVPSGVMCALRRVVCPPVGFTVAAGVPTLRPAPCGLLRRGHYSAPKHP</sequence>
<comment type="caution">
    <text evidence="1">The sequence shown here is derived from an EMBL/GenBank/DDBJ whole genome shotgun (WGS) entry which is preliminary data.</text>
</comment>
<protein>
    <submittedName>
        <fullName evidence="1">Uncharacterized protein</fullName>
    </submittedName>
</protein>
<dbReference type="AlphaFoldDB" id="A0AAV7L321"/>
<evidence type="ECO:0000313" key="1">
    <source>
        <dbReference type="EMBL" id="KAJ1085935.1"/>
    </source>
</evidence>